<organism evidence="1 2">
    <name type="scientific">Ignisphaera aggregans</name>
    <dbReference type="NCBI Taxonomy" id="334771"/>
    <lineage>
        <taxon>Archaea</taxon>
        <taxon>Thermoproteota</taxon>
        <taxon>Thermoprotei</taxon>
        <taxon>Desulfurococcales</taxon>
        <taxon>Desulfurococcaceae</taxon>
        <taxon>Ignisphaera</taxon>
    </lineage>
</organism>
<sequence>MSVPFMATGTIVKDYQLLMQYFEEVKSMGMDPRHSYPTSSDIDFIVRSVRSGAIRNLYELLESLTRMFSSRVCTEAAIRAFKKKYGSEPDPDTAVREIAWMLAGWTVEIAESLGLISLRNADYYLR</sequence>
<evidence type="ECO:0000313" key="1">
    <source>
        <dbReference type="EMBL" id="HIP57031.1"/>
    </source>
</evidence>
<gene>
    <name evidence="1" type="ORF">EYH02_03060</name>
</gene>
<dbReference type="EMBL" id="DQTV01000055">
    <property type="protein sequence ID" value="HIP57031.1"/>
    <property type="molecule type" value="Genomic_DNA"/>
</dbReference>
<evidence type="ECO:0000313" key="2">
    <source>
        <dbReference type="Proteomes" id="UP000605805"/>
    </source>
</evidence>
<accession>A0A832Z090</accession>
<dbReference type="AlphaFoldDB" id="A0A832Z090"/>
<proteinExistence type="predicted"/>
<name>A0A832Z090_9CREN</name>
<dbReference type="Proteomes" id="UP000605805">
    <property type="component" value="Unassembled WGS sequence"/>
</dbReference>
<protein>
    <submittedName>
        <fullName evidence="1">Uncharacterized protein</fullName>
    </submittedName>
</protein>
<comment type="caution">
    <text evidence="1">The sequence shown here is derived from an EMBL/GenBank/DDBJ whole genome shotgun (WGS) entry which is preliminary data.</text>
</comment>
<reference evidence="1" key="1">
    <citation type="journal article" date="2020" name="ISME J.">
        <title>Gammaproteobacteria mediating utilization of methyl-, sulfur- and petroleum organic compounds in deep ocean hydrothermal plumes.</title>
        <authorList>
            <person name="Zhou Z."/>
            <person name="Liu Y."/>
            <person name="Pan J."/>
            <person name="Cron B.R."/>
            <person name="Toner B.M."/>
            <person name="Anantharaman K."/>
            <person name="Breier J.A."/>
            <person name="Dick G.J."/>
            <person name="Li M."/>
        </authorList>
    </citation>
    <scope>NUCLEOTIDE SEQUENCE</scope>
    <source>
        <strain evidence="1">SZUA-1435</strain>
    </source>
</reference>